<dbReference type="Proteomes" id="UP000254460">
    <property type="component" value="Unassembled WGS sequence"/>
</dbReference>
<name>A0A377HEZ9_ECOLX</name>
<dbReference type="EMBL" id="UGGJ01000007">
    <property type="protein sequence ID" value="STO40898.1"/>
    <property type="molecule type" value="Genomic_DNA"/>
</dbReference>
<gene>
    <name evidence="1" type="ORF">NCTC9706_05233</name>
</gene>
<organism evidence="1 2">
    <name type="scientific">Escherichia coli</name>
    <dbReference type="NCBI Taxonomy" id="562"/>
    <lineage>
        <taxon>Bacteria</taxon>
        <taxon>Pseudomonadati</taxon>
        <taxon>Pseudomonadota</taxon>
        <taxon>Gammaproteobacteria</taxon>
        <taxon>Enterobacterales</taxon>
        <taxon>Enterobacteriaceae</taxon>
        <taxon>Escherichia</taxon>
    </lineage>
</organism>
<dbReference type="AlphaFoldDB" id="A0A377HEZ9"/>
<sequence>MADPFNFKRAEQVAPFADFHGGDTYPLLLTAASGDMTAHRQDVRVNLILCQLLTSEAGMAVQGFILPQALFTQTLYILGGCEDVNAKIIGRFSPFLMSAIGH</sequence>
<accession>A0A377HEZ9</accession>
<evidence type="ECO:0000313" key="2">
    <source>
        <dbReference type="Proteomes" id="UP000254460"/>
    </source>
</evidence>
<proteinExistence type="predicted"/>
<reference evidence="1 2" key="1">
    <citation type="submission" date="2018-06" db="EMBL/GenBank/DDBJ databases">
        <authorList>
            <consortium name="Pathogen Informatics"/>
            <person name="Doyle S."/>
        </authorList>
    </citation>
    <scope>NUCLEOTIDE SEQUENCE [LARGE SCALE GENOMIC DNA]</scope>
    <source>
        <strain evidence="1 2">NCTC9706</strain>
    </source>
</reference>
<evidence type="ECO:0000313" key="1">
    <source>
        <dbReference type="EMBL" id="STO40898.1"/>
    </source>
</evidence>
<protein>
    <submittedName>
        <fullName evidence="1">Uncharacterized protein</fullName>
    </submittedName>
</protein>